<accession>A0A4Y9YST7</accession>
<comment type="caution">
    <text evidence="2">The sequence shown here is derived from an EMBL/GenBank/DDBJ whole genome shotgun (WGS) entry which is preliminary data.</text>
</comment>
<dbReference type="EMBL" id="SEKV01000088">
    <property type="protein sequence ID" value="TFY64767.1"/>
    <property type="molecule type" value="Genomic_DNA"/>
</dbReference>
<gene>
    <name evidence="2" type="ORF">EVJ58_g2387</name>
</gene>
<evidence type="ECO:0000313" key="2">
    <source>
        <dbReference type="EMBL" id="TFY64767.1"/>
    </source>
</evidence>
<protein>
    <recommendedName>
        <fullName evidence="4">Transmembrane protein</fullName>
    </recommendedName>
</protein>
<feature type="transmembrane region" description="Helical" evidence="1">
    <location>
        <begin position="230"/>
        <end position="249"/>
    </location>
</feature>
<feature type="transmembrane region" description="Helical" evidence="1">
    <location>
        <begin position="85"/>
        <end position="108"/>
    </location>
</feature>
<feature type="transmembrane region" description="Helical" evidence="1">
    <location>
        <begin position="45"/>
        <end position="65"/>
    </location>
</feature>
<dbReference type="Proteomes" id="UP000298390">
    <property type="component" value="Unassembled WGS sequence"/>
</dbReference>
<evidence type="ECO:0000256" key="1">
    <source>
        <dbReference type="SAM" id="Phobius"/>
    </source>
</evidence>
<reference evidence="2 3" key="1">
    <citation type="submission" date="2019-01" db="EMBL/GenBank/DDBJ databases">
        <title>Genome sequencing of the rare red list fungi Fomitopsis rosea.</title>
        <authorList>
            <person name="Buettner E."/>
            <person name="Kellner H."/>
        </authorList>
    </citation>
    <scope>NUCLEOTIDE SEQUENCE [LARGE SCALE GENOMIC DNA]</scope>
    <source>
        <strain evidence="2 3">DSM 105464</strain>
    </source>
</reference>
<feature type="transmembrane region" description="Helical" evidence="1">
    <location>
        <begin position="198"/>
        <end position="224"/>
    </location>
</feature>
<name>A0A4Y9YST7_9APHY</name>
<keyword evidence="1" id="KW-0812">Transmembrane</keyword>
<feature type="transmembrane region" description="Helical" evidence="1">
    <location>
        <begin position="156"/>
        <end position="177"/>
    </location>
</feature>
<evidence type="ECO:0000313" key="3">
    <source>
        <dbReference type="Proteomes" id="UP000298390"/>
    </source>
</evidence>
<dbReference type="STRING" id="34475.A0A4Y9YST7"/>
<proteinExistence type="predicted"/>
<evidence type="ECO:0008006" key="4">
    <source>
        <dbReference type="Google" id="ProtNLM"/>
    </source>
</evidence>
<keyword evidence="1" id="KW-0472">Membrane</keyword>
<sequence>MKPRALAHTREPSTYHLAGSTGIWALYMAVLTAEKAGFSAGECQARLSSTVSLVTSYVAASLTMLTWDLLVNLDDEIEYVWSIDIAEYFALQAVAAAVAVISILRVYILYDRSKWLLLLLIHILVACAVVSIAGFAKYRTSYIFDGSCLTTFESDFVLIGWTLPVTFESILFIVVFVKFIQNTRSTPYLAGQPVLLAFLRDGIAAFLAIFSVTCVTVASSVAFVELSSGFFFWNMTVYSIAGSHVLLNLREVVTRTTHPSRMETFQESISMEFQVFQPGRETGTSDWTTDDEDAAFDSMEMEDRQPSDSGRALEVC</sequence>
<dbReference type="AlphaFoldDB" id="A0A4Y9YST7"/>
<keyword evidence="1" id="KW-1133">Transmembrane helix</keyword>
<feature type="transmembrane region" description="Helical" evidence="1">
    <location>
        <begin position="115"/>
        <end position="136"/>
    </location>
</feature>
<organism evidence="2 3">
    <name type="scientific">Rhodofomes roseus</name>
    <dbReference type="NCBI Taxonomy" id="34475"/>
    <lineage>
        <taxon>Eukaryota</taxon>
        <taxon>Fungi</taxon>
        <taxon>Dikarya</taxon>
        <taxon>Basidiomycota</taxon>
        <taxon>Agaricomycotina</taxon>
        <taxon>Agaricomycetes</taxon>
        <taxon>Polyporales</taxon>
        <taxon>Rhodofomes</taxon>
    </lineage>
</organism>